<dbReference type="EMBL" id="GGEC01084439">
    <property type="protein sequence ID" value="MBX64923.1"/>
    <property type="molecule type" value="Transcribed_RNA"/>
</dbReference>
<sequence>MQWGLIMNSCIGFYIRNKCLADNVESP</sequence>
<accession>A0A2P2QD85</accession>
<organism evidence="1">
    <name type="scientific">Rhizophora mucronata</name>
    <name type="common">Asiatic mangrove</name>
    <dbReference type="NCBI Taxonomy" id="61149"/>
    <lineage>
        <taxon>Eukaryota</taxon>
        <taxon>Viridiplantae</taxon>
        <taxon>Streptophyta</taxon>
        <taxon>Embryophyta</taxon>
        <taxon>Tracheophyta</taxon>
        <taxon>Spermatophyta</taxon>
        <taxon>Magnoliopsida</taxon>
        <taxon>eudicotyledons</taxon>
        <taxon>Gunneridae</taxon>
        <taxon>Pentapetalae</taxon>
        <taxon>rosids</taxon>
        <taxon>fabids</taxon>
        <taxon>Malpighiales</taxon>
        <taxon>Rhizophoraceae</taxon>
        <taxon>Rhizophora</taxon>
    </lineage>
</organism>
<reference evidence="1" key="1">
    <citation type="submission" date="2018-02" db="EMBL/GenBank/DDBJ databases">
        <title>Rhizophora mucronata_Transcriptome.</title>
        <authorList>
            <person name="Meera S.P."/>
            <person name="Sreeshan A."/>
            <person name="Augustine A."/>
        </authorList>
    </citation>
    <scope>NUCLEOTIDE SEQUENCE</scope>
    <source>
        <tissue evidence="1">Leaf</tissue>
    </source>
</reference>
<dbReference type="AlphaFoldDB" id="A0A2P2QD85"/>
<evidence type="ECO:0000313" key="1">
    <source>
        <dbReference type="EMBL" id="MBX64923.1"/>
    </source>
</evidence>
<protein>
    <submittedName>
        <fullName evidence="1">Uncharacterized protein</fullName>
    </submittedName>
</protein>
<name>A0A2P2QD85_RHIMU</name>
<proteinExistence type="predicted"/>